<dbReference type="EMBL" id="JACEGQ020000002">
    <property type="protein sequence ID" value="KAH8516439.1"/>
    <property type="molecule type" value="Genomic_DNA"/>
</dbReference>
<dbReference type="Proteomes" id="UP000807159">
    <property type="component" value="Chromosome 2"/>
</dbReference>
<protein>
    <submittedName>
        <fullName evidence="3">Uncharacterized protein</fullName>
    </submittedName>
</protein>
<dbReference type="InterPro" id="IPR045227">
    <property type="entry name" value="WDR18/Ipi3/RID3"/>
</dbReference>
<dbReference type="PANTHER" id="PTHR18763:SF0">
    <property type="entry name" value="WD REPEAT-CONTAINING PROTEIN 18"/>
    <property type="match status" value="1"/>
</dbReference>
<proteinExistence type="predicted"/>
<comment type="caution">
    <text evidence="3">The sequence shown here is derived from an EMBL/GenBank/DDBJ whole genome shotgun (WGS) entry which is preliminary data.</text>
</comment>
<keyword evidence="4" id="KW-1185">Reference proteome</keyword>
<keyword evidence="2" id="KW-0677">Repeat</keyword>
<dbReference type="GO" id="GO:0006261">
    <property type="term" value="P:DNA-templated DNA replication"/>
    <property type="evidence" value="ECO:0007669"/>
    <property type="project" value="TreeGrafter"/>
</dbReference>
<dbReference type="GO" id="GO:0005656">
    <property type="term" value="C:nuclear pre-replicative complex"/>
    <property type="evidence" value="ECO:0007669"/>
    <property type="project" value="TreeGrafter"/>
</dbReference>
<dbReference type="SUPFAM" id="SSF101908">
    <property type="entry name" value="Putative isomerase YbhE"/>
    <property type="match status" value="1"/>
</dbReference>
<dbReference type="AlphaFoldDB" id="A0A8T2ZGJ3"/>
<evidence type="ECO:0000313" key="3">
    <source>
        <dbReference type="EMBL" id="KAH8516439.1"/>
    </source>
</evidence>
<dbReference type="GO" id="GO:0120330">
    <property type="term" value="C:rixosome complex"/>
    <property type="evidence" value="ECO:0007669"/>
    <property type="project" value="TreeGrafter"/>
</dbReference>
<evidence type="ECO:0000313" key="4">
    <source>
        <dbReference type="Proteomes" id="UP000807159"/>
    </source>
</evidence>
<sequence length="214" mass="23778">MVVVGRDRLSEQLSKLEVEPAMYCSAHILEAASLQDPKASSGSILYWSWSKPQVGVKCFPEKPVKPLVANSEGTYLVGGGLSRNIYFEEVGSLSNRISLRNIQFPSIIDAITLDPDEHVFYAGGRDGKIHIAALNADSSSSKSHWLHIISSLPSHSNKAQLLQAEMEVEKLKLDCTQSMQMLQRWKKMYDNLHEFCEDELLNGDDVGSANQILT</sequence>
<keyword evidence="1" id="KW-0853">WD repeat</keyword>
<organism evidence="3 4">
    <name type="scientific">Populus deltoides</name>
    <name type="common">Eastern poplar</name>
    <name type="synonym">Eastern cottonwood</name>
    <dbReference type="NCBI Taxonomy" id="3696"/>
    <lineage>
        <taxon>Eukaryota</taxon>
        <taxon>Viridiplantae</taxon>
        <taxon>Streptophyta</taxon>
        <taxon>Embryophyta</taxon>
        <taxon>Tracheophyta</taxon>
        <taxon>Spermatophyta</taxon>
        <taxon>Magnoliopsida</taxon>
        <taxon>eudicotyledons</taxon>
        <taxon>Gunneridae</taxon>
        <taxon>Pentapetalae</taxon>
        <taxon>rosids</taxon>
        <taxon>fabids</taxon>
        <taxon>Malpighiales</taxon>
        <taxon>Salicaceae</taxon>
        <taxon>Saliceae</taxon>
        <taxon>Populus</taxon>
    </lineage>
</organism>
<gene>
    <name evidence="3" type="ORF">H0E87_004694</name>
</gene>
<evidence type="ECO:0000256" key="1">
    <source>
        <dbReference type="ARBA" id="ARBA00022574"/>
    </source>
</evidence>
<reference evidence="3" key="1">
    <citation type="journal article" date="2021" name="J. Hered.">
        <title>Genome Assembly of Salicaceae Populus deltoides (Eastern Cottonwood) I-69 Based on Nanopore Sequencing and Hi-C Technologies.</title>
        <authorList>
            <person name="Bai S."/>
            <person name="Wu H."/>
            <person name="Zhang J."/>
            <person name="Pan Z."/>
            <person name="Zhao W."/>
            <person name="Li Z."/>
            <person name="Tong C."/>
        </authorList>
    </citation>
    <scope>NUCLEOTIDE SEQUENCE</scope>
    <source>
        <tissue evidence="3">Leaf</tissue>
    </source>
</reference>
<dbReference type="PANTHER" id="PTHR18763">
    <property type="entry name" value="WD-REPEAT PROTEIN 18"/>
    <property type="match status" value="1"/>
</dbReference>
<dbReference type="GO" id="GO:0006364">
    <property type="term" value="P:rRNA processing"/>
    <property type="evidence" value="ECO:0007669"/>
    <property type="project" value="TreeGrafter"/>
</dbReference>
<name>A0A8T2ZGJ3_POPDE</name>
<accession>A0A8T2ZGJ3</accession>
<evidence type="ECO:0000256" key="2">
    <source>
        <dbReference type="ARBA" id="ARBA00022737"/>
    </source>
</evidence>